<keyword evidence="1" id="KW-0106">Calcium</keyword>
<dbReference type="InterPro" id="IPR011992">
    <property type="entry name" value="EF-hand-dom_pair"/>
</dbReference>
<evidence type="ECO:0000313" key="5">
    <source>
        <dbReference type="Proteomes" id="UP000023152"/>
    </source>
</evidence>
<dbReference type="EMBL" id="ASPP01035501">
    <property type="protein sequence ID" value="ETO02553.1"/>
    <property type="molecule type" value="Genomic_DNA"/>
</dbReference>
<dbReference type="SUPFAM" id="SSF47473">
    <property type="entry name" value="EF-hand"/>
    <property type="match status" value="1"/>
</dbReference>
<organism evidence="4 5">
    <name type="scientific">Reticulomyxa filosa</name>
    <dbReference type="NCBI Taxonomy" id="46433"/>
    <lineage>
        <taxon>Eukaryota</taxon>
        <taxon>Sar</taxon>
        <taxon>Rhizaria</taxon>
        <taxon>Retaria</taxon>
        <taxon>Foraminifera</taxon>
        <taxon>Monothalamids</taxon>
        <taxon>Reticulomyxidae</taxon>
        <taxon>Reticulomyxa</taxon>
    </lineage>
</organism>
<evidence type="ECO:0000256" key="2">
    <source>
        <dbReference type="SAM" id="MobiDB-lite"/>
    </source>
</evidence>
<dbReference type="PROSITE" id="PS00018">
    <property type="entry name" value="EF_HAND_1"/>
    <property type="match status" value="2"/>
</dbReference>
<evidence type="ECO:0000259" key="3">
    <source>
        <dbReference type="PROSITE" id="PS50222"/>
    </source>
</evidence>
<name>X6LKT1_RETFI</name>
<feature type="domain" description="EF-hand" evidence="3">
    <location>
        <begin position="129"/>
        <end position="164"/>
    </location>
</feature>
<feature type="region of interest" description="Disordered" evidence="2">
    <location>
        <begin position="198"/>
        <end position="279"/>
    </location>
</feature>
<reference evidence="4 5" key="1">
    <citation type="journal article" date="2013" name="Curr. Biol.">
        <title>The Genome of the Foraminiferan Reticulomyxa filosa.</title>
        <authorList>
            <person name="Glockner G."/>
            <person name="Hulsmann N."/>
            <person name="Schleicher M."/>
            <person name="Noegel A.A."/>
            <person name="Eichinger L."/>
            <person name="Gallinger C."/>
            <person name="Pawlowski J."/>
            <person name="Sierra R."/>
            <person name="Euteneuer U."/>
            <person name="Pillet L."/>
            <person name="Moustafa A."/>
            <person name="Platzer M."/>
            <person name="Groth M."/>
            <person name="Szafranski K."/>
            <person name="Schliwa M."/>
        </authorList>
    </citation>
    <scope>NUCLEOTIDE SEQUENCE [LARGE SCALE GENOMIC DNA]</scope>
</reference>
<feature type="domain" description="EF-hand" evidence="3">
    <location>
        <begin position="1"/>
        <end position="34"/>
    </location>
</feature>
<dbReference type="GO" id="GO:0005509">
    <property type="term" value="F:calcium ion binding"/>
    <property type="evidence" value="ECO:0007669"/>
    <property type="project" value="InterPro"/>
</dbReference>
<evidence type="ECO:0000256" key="1">
    <source>
        <dbReference type="ARBA" id="ARBA00022837"/>
    </source>
</evidence>
<accession>X6LKT1</accession>
<dbReference type="SMART" id="SM00054">
    <property type="entry name" value="EFh"/>
    <property type="match status" value="2"/>
</dbReference>
<dbReference type="Proteomes" id="UP000023152">
    <property type="component" value="Unassembled WGS sequence"/>
</dbReference>
<dbReference type="PROSITE" id="PS50222">
    <property type="entry name" value="EF_HAND_2"/>
    <property type="match status" value="2"/>
</dbReference>
<proteinExistence type="predicted"/>
<gene>
    <name evidence="4" type="ORF">RFI_34875</name>
</gene>
<feature type="compositionally biased region" description="Basic and acidic residues" evidence="2">
    <location>
        <begin position="198"/>
        <end position="219"/>
    </location>
</feature>
<sequence>LEKIRNFLSENDEDNNGEVDMDEFIAAMFEIDALIPKRALEAIYKDNIYTAHSELKIDAFINTLHERAKPIATDTPATILRRAFPSIFHNMDPVSRQLPVPHGTLWGAKSDDDTDGHESGNETTESDNAALNYVQRVLKLADEDGDGKVDFVEFADAVDDLGVDIDRKLLEFVFARWVIDENRLLPIEPEHAIGPLHAHEFDKKEQDQKREGQTDDTKRNTHPRANESGSTDAGTDMQMQMQMQTQLRMKNQKRRNNHQKTTRIRIRIRTRTRSTYPLS</sequence>
<dbReference type="InterPro" id="IPR018247">
    <property type="entry name" value="EF_Hand_1_Ca_BS"/>
</dbReference>
<feature type="region of interest" description="Disordered" evidence="2">
    <location>
        <begin position="102"/>
        <end position="128"/>
    </location>
</feature>
<dbReference type="AlphaFoldDB" id="X6LKT1"/>
<protein>
    <recommendedName>
        <fullName evidence="3">EF-hand domain-containing protein</fullName>
    </recommendedName>
</protein>
<dbReference type="InterPro" id="IPR002048">
    <property type="entry name" value="EF_hand_dom"/>
</dbReference>
<comment type="caution">
    <text evidence="4">The sequence shown here is derived from an EMBL/GenBank/DDBJ whole genome shotgun (WGS) entry which is preliminary data.</text>
</comment>
<feature type="compositionally biased region" description="Basic residues" evidence="2">
    <location>
        <begin position="250"/>
        <end position="272"/>
    </location>
</feature>
<feature type="non-terminal residue" evidence="4">
    <location>
        <position position="1"/>
    </location>
</feature>
<keyword evidence="5" id="KW-1185">Reference proteome</keyword>
<evidence type="ECO:0000313" key="4">
    <source>
        <dbReference type="EMBL" id="ETO02553.1"/>
    </source>
</evidence>
<dbReference type="Gene3D" id="1.10.238.10">
    <property type="entry name" value="EF-hand"/>
    <property type="match status" value="1"/>
</dbReference>